<dbReference type="Pfam" id="PF00837">
    <property type="entry name" value="T4_deiodinase"/>
    <property type="match status" value="1"/>
</dbReference>
<name>A0A8J6GZE0_MICOH</name>
<evidence type="ECO:0000256" key="7">
    <source>
        <dbReference type="ARBA" id="ARBA00093219"/>
    </source>
</evidence>
<sequence length="323" mass="36492">MGLPWLWLWLKRLGIFLQVAVEVAVGKLLMTLFPERAKHNILAMGEKTGMARNPRFSPDNWVPTFFSIQYFWFVLKVRWQRLEDRAELGGLAPNCTVIRLSGQKCNIWDFIQGQQVASALGLEQGGQWGGERLVDDFASTADFLIIYIEEAHATDGWAFKNNMDIRQHRSLQDRLRAAHLLLDRSPQCPVVVDTMQNQSSQLYAALPERLYVVQEGRICYKVTWAQRSREGVNLALGTTIQRKSALSWKSFALHLDTRLSSREPTGFPKLGTSPPQSRLETSAVRSIFRQQGTEVPPADFWCSNSSNGVKSSDVASSTFSQSI</sequence>
<evidence type="ECO:0000256" key="6">
    <source>
        <dbReference type="ARBA" id="ARBA00093210"/>
    </source>
</evidence>
<comment type="catalytic activity">
    <reaction evidence="3">
        <text>3-iodo-L-thyronine + iodide + A + H(+) = 3,3'-diiodo-L-thyronine + AH2</text>
        <dbReference type="Rhea" id="RHEA:83783"/>
        <dbReference type="ChEBI" id="CHEBI:13193"/>
        <dbReference type="ChEBI" id="CHEBI:15378"/>
        <dbReference type="ChEBI" id="CHEBI:16382"/>
        <dbReference type="ChEBI" id="CHEBI:17499"/>
        <dbReference type="ChEBI" id="CHEBI:176514"/>
        <dbReference type="ChEBI" id="CHEBI:232627"/>
    </reaction>
    <physiologicalReaction direction="right-to-left" evidence="3">
        <dbReference type="Rhea" id="RHEA:83785"/>
    </physiologicalReaction>
</comment>
<dbReference type="Proteomes" id="UP000710432">
    <property type="component" value="Unassembled WGS sequence"/>
</dbReference>
<comment type="caution">
    <text evidence="11">The sequence shown here is derived from an EMBL/GenBank/DDBJ whole genome shotgun (WGS) entry which is preliminary data.</text>
</comment>
<comment type="catalytic activity">
    <reaction evidence="6">
        <text>3'-iodothyronamine + iodide + A + H(+) = 3',5'-diiodothyronamine + AH2</text>
        <dbReference type="Rhea" id="RHEA:83803"/>
        <dbReference type="ChEBI" id="CHEBI:13193"/>
        <dbReference type="ChEBI" id="CHEBI:15378"/>
        <dbReference type="ChEBI" id="CHEBI:16382"/>
        <dbReference type="ChEBI" id="CHEBI:17499"/>
        <dbReference type="ChEBI" id="CHEBI:233339"/>
        <dbReference type="ChEBI" id="CHEBI:233342"/>
    </reaction>
    <physiologicalReaction direction="right-to-left" evidence="6">
        <dbReference type="Rhea" id="RHEA:83805"/>
    </physiologicalReaction>
</comment>
<keyword evidence="10" id="KW-0712">Selenocysteine</keyword>
<evidence type="ECO:0000256" key="3">
    <source>
        <dbReference type="ARBA" id="ARBA00093186"/>
    </source>
</evidence>
<dbReference type="GO" id="GO:0042404">
    <property type="term" value="P:thyroid hormone catabolic process"/>
    <property type="evidence" value="ECO:0007669"/>
    <property type="project" value="UniProtKB-ARBA"/>
</dbReference>
<comment type="similarity">
    <text evidence="10">Belongs to the iodothyronine deiodinase family.</text>
</comment>
<comment type="subcellular location">
    <subcellularLocation>
        <location evidence="1">Basolateral cell membrane</location>
        <topology evidence="1">Single-pass type III membrane protein</topology>
    </subcellularLocation>
</comment>
<evidence type="ECO:0000256" key="8">
    <source>
        <dbReference type="ARBA" id="ARBA00093236"/>
    </source>
</evidence>
<proteinExistence type="inferred from homology"/>
<accession>A0A8J6GZE0</accession>
<dbReference type="InterPro" id="IPR000643">
    <property type="entry name" value="Iodothyronine_deiodinase"/>
</dbReference>
<evidence type="ECO:0000256" key="2">
    <source>
        <dbReference type="ARBA" id="ARBA00066218"/>
    </source>
</evidence>
<dbReference type="AlphaFoldDB" id="A0A8J6GZE0"/>
<dbReference type="Gene3D" id="3.40.30.10">
    <property type="entry name" value="Glutaredoxin"/>
    <property type="match status" value="1"/>
</dbReference>
<evidence type="ECO:0000256" key="4">
    <source>
        <dbReference type="ARBA" id="ARBA00093202"/>
    </source>
</evidence>
<evidence type="ECO:0000256" key="10">
    <source>
        <dbReference type="RuleBase" id="RU000676"/>
    </source>
</evidence>
<reference evidence="11" key="1">
    <citation type="submission" date="2020-03" db="EMBL/GenBank/DDBJ databases">
        <title>Studies in the Genomics of Life Span.</title>
        <authorList>
            <person name="Glass D."/>
        </authorList>
    </citation>
    <scope>NUCLEOTIDE SEQUENCE</scope>
    <source>
        <strain evidence="11">LTLLF</strain>
        <tissue evidence="11">Muscle</tissue>
    </source>
</reference>
<comment type="function">
    <text evidence="10">Responsible for the deiodination of T4 (3,5,3',5'-tetraiodothyronine).</text>
</comment>
<evidence type="ECO:0000313" key="12">
    <source>
        <dbReference type="Proteomes" id="UP000710432"/>
    </source>
</evidence>
<comment type="catalytic activity">
    <reaction evidence="7">
        <text>3,3'-diiodo-L-thyronine sulfate + iodide + A + H(+) = 3,3',5'-triiodo-L-thyronine sulfate + AH2</text>
        <dbReference type="Rhea" id="RHEA:83831"/>
        <dbReference type="ChEBI" id="CHEBI:13193"/>
        <dbReference type="ChEBI" id="CHEBI:15378"/>
        <dbReference type="ChEBI" id="CHEBI:16382"/>
        <dbReference type="ChEBI" id="CHEBI:17499"/>
        <dbReference type="ChEBI" id="CHEBI:176513"/>
        <dbReference type="ChEBI" id="CHEBI:176515"/>
    </reaction>
    <physiologicalReaction direction="right-to-left" evidence="7">
        <dbReference type="Rhea" id="RHEA:83833"/>
    </physiologicalReaction>
</comment>
<dbReference type="PANTHER" id="PTHR11781:SF22">
    <property type="entry name" value="TYPE I IODOTHYRONINE DEIODINASE"/>
    <property type="match status" value="1"/>
</dbReference>
<comment type="catalytic activity">
    <reaction evidence="4">
        <text>3,3',5'-triiodo-L-thyronine sulfate + iodide + A + H(+) = L-thyroxine sulfate + AH2</text>
        <dbReference type="Rhea" id="RHEA:83835"/>
        <dbReference type="ChEBI" id="CHEBI:13193"/>
        <dbReference type="ChEBI" id="CHEBI:15378"/>
        <dbReference type="ChEBI" id="CHEBI:16382"/>
        <dbReference type="ChEBI" id="CHEBI:17499"/>
        <dbReference type="ChEBI" id="CHEBI:176512"/>
        <dbReference type="ChEBI" id="CHEBI:176513"/>
    </reaction>
    <physiologicalReaction direction="right-to-left" evidence="4">
        <dbReference type="Rhea" id="RHEA:83837"/>
    </physiologicalReaction>
</comment>
<keyword evidence="10" id="KW-0560">Oxidoreductase</keyword>
<dbReference type="GO" id="GO:0042446">
    <property type="term" value="P:hormone biosynthetic process"/>
    <property type="evidence" value="ECO:0007669"/>
    <property type="project" value="UniProtKB-KW"/>
</dbReference>
<dbReference type="GO" id="GO:0016323">
    <property type="term" value="C:basolateral plasma membrane"/>
    <property type="evidence" value="ECO:0007669"/>
    <property type="project" value="UniProtKB-SubCell"/>
</dbReference>
<dbReference type="GO" id="GO:0004800">
    <property type="term" value="F:thyroxine 5'-deiodinase activity"/>
    <property type="evidence" value="ECO:0007669"/>
    <property type="project" value="InterPro"/>
</dbReference>
<gene>
    <name evidence="11" type="ORF">LTLLF_110225</name>
</gene>
<evidence type="ECO:0000256" key="1">
    <source>
        <dbReference type="ARBA" id="ARBA00060456"/>
    </source>
</evidence>
<comment type="catalytic activity">
    <reaction evidence="5">
        <text>3,3'-diiodo-L-thyronine sulfate + iodide + A + H(+) = 3,3',5-triiodo-L-thyronine sulfate + AH2</text>
        <dbReference type="Rhea" id="RHEA:83751"/>
        <dbReference type="ChEBI" id="CHEBI:13193"/>
        <dbReference type="ChEBI" id="CHEBI:15378"/>
        <dbReference type="ChEBI" id="CHEBI:16382"/>
        <dbReference type="ChEBI" id="CHEBI:17499"/>
        <dbReference type="ChEBI" id="CHEBI:176511"/>
        <dbReference type="ChEBI" id="CHEBI:176515"/>
    </reaction>
    <physiologicalReaction direction="right-to-left" evidence="5">
        <dbReference type="Rhea" id="RHEA:83753"/>
    </physiologicalReaction>
</comment>
<keyword evidence="10" id="KW-0893">Thyroid hormones biosynthesis</keyword>
<organism evidence="11 12">
    <name type="scientific">Microtus ochrogaster</name>
    <name type="common">Prairie vole</name>
    <dbReference type="NCBI Taxonomy" id="79684"/>
    <lineage>
        <taxon>Eukaryota</taxon>
        <taxon>Metazoa</taxon>
        <taxon>Chordata</taxon>
        <taxon>Craniata</taxon>
        <taxon>Vertebrata</taxon>
        <taxon>Euteleostomi</taxon>
        <taxon>Mammalia</taxon>
        <taxon>Eutheria</taxon>
        <taxon>Euarchontoglires</taxon>
        <taxon>Glires</taxon>
        <taxon>Rodentia</taxon>
        <taxon>Myomorpha</taxon>
        <taxon>Muroidea</taxon>
        <taxon>Cricetidae</taxon>
        <taxon>Arvicolinae</taxon>
        <taxon>Microtus</taxon>
    </lineage>
</organism>
<evidence type="ECO:0000313" key="11">
    <source>
        <dbReference type="EMBL" id="KAH0519747.1"/>
    </source>
</evidence>
<comment type="catalytic activity">
    <reaction evidence="9">
        <text>3-iodothyronamine + iodide + A + H(+) = 3,3'-diiodothyronamine + AH2</text>
        <dbReference type="Rhea" id="RHEA:83827"/>
        <dbReference type="ChEBI" id="CHEBI:13193"/>
        <dbReference type="ChEBI" id="CHEBI:15378"/>
        <dbReference type="ChEBI" id="CHEBI:16382"/>
        <dbReference type="ChEBI" id="CHEBI:17499"/>
        <dbReference type="ChEBI" id="CHEBI:231647"/>
        <dbReference type="ChEBI" id="CHEBI:233341"/>
    </reaction>
    <physiologicalReaction direction="right-to-left" evidence="9">
        <dbReference type="Rhea" id="RHEA:83829"/>
    </physiologicalReaction>
</comment>
<evidence type="ECO:0000256" key="5">
    <source>
        <dbReference type="ARBA" id="ARBA00093206"/>
    </source>
</evidence>
<protein>
    <recommendedName>
        <fullName evidence="10">Iodothyronine deiodinase</fullName>
    </recommendedName>
</protein>
<comment type="catalytic activity">
    <reaction evidence="8">
        <text>3,3'-diiodothyronamine + iodide + A + H(+) = 3,3',5'-triiodothyronamine + AH2</text>
        <dbReference type="Rhea" id="RHEA:83795"/>
        <dbReference type="ChEBI" id="CHEBI:13193"/>
        <dbReference type="ChEBI" id="CHEBI:15378"/>
        <dbReference type="ChEBI" id="CHEBI:16382"/>
        <dbReference type="ChEBI" id="CHEBI:17499"/>
        <dbReference type="ChEBI" id="CHEBI:233341"/>
        <dbReference type="ChEBI" id="CHEBI:233343"/>
    </reaction>
    <physiologicalReaction direction="right-to-left" evidence="8">
        <dbReference type="Rhea" id="RHEA:83797"/>
    </physiologicalReaction>
</comment>
<evidence type="ECO:0000256" key="9">
    <source>
        <dbReference type="ARBA" id="ARBA00093242"/>
    </source>
</evidence>
<comment type="subunit">
    <text evidence="2">Predominantly monomer. Can form homodimers but homodimerization is not essential for enzyme activity.</text>
</comment>
<dbReference type="PANTHER" id="PTHR11781">
    <property type="entry name" value="IODOTHYRONINE DEIODINASE"/>
    <property type="match status" value="1"/>
</dbReference>
<dbReference type="EMBL" id="JAATJU010003572">
    <property type="protein sequence ID" value="KAH0519747.1"/>
    <property type="molecule type" value="Genomic_DNA"/>
</dbReference>